<reference evidence="1 2" key="1">
    <citation type="submission" date="2014-02" db="EMBL/GenBank/DDBJ databases">
        <authorList>
            <person name="Sears C."/>
            <person name="Carroll K."/>
            <person name="Sack B.R."/>
            <person name="Qadri F."/>
            <person name="Myers L.L."/>
            <person name="Chung G.-T."/>
            <person name="Escheverria P."/>
            <person name="Fraser C.M."/>
            <person name="Sadzewicz L."/>
            <person name="Shefchek K.A."/>
            <person name="Tallon L."/>
            <person name="Das S.P."/>
            <person name="Daugherty S."/>
            <person name="Mongodin E.F."/>
        </authorList>
    </citation>
    <scope>NUCLEOTIDE SEQUENCE [LARGE SCALE GENOMIC DNA]</scope>
    <source>
        <strain evidence="2">3998T(B)3</strain>
    </source>
</reference>
<organism evidence="1 2">
    <name type="scientific">Bacteroides fragilis str. 3998T(B)3</name>
    <dbReference type="NCBI Taxonomy" id="1339316"/>
    <lineage>
        <taxon>Bacteria</taxon>
        <taxon>Pseudomonadati</taxon>
        <taxon>Bacteroidota</taxon>
        <taxon>Bacteroidia</taxon>
        <taxon>Bacteroidales</taxon>
        <taxon>Bacteroidaceae</taxon>
        <taxon>Bacteroides</taxon>
    </lineage>
</organism>
<name>A0A015W3G4_BACFG</name>
<dbReference type="AlphaFoldDB" id="A0A015W3G4"/>
<dbReference type="Proteomes" id="UP000020773">
    <property type="component" value="Unassembled WGS sequence"/>
</dbReference>
<comment type="caution">
    <text evidence="1">The sequence shown here is derived from an EMBL/GenBank/DDBJ whole genome shotgun (WGS) entry which is preliminary data.</text>
</comment>
<protein>
    <submittedName>
        <fullName evidence="1">Uncharacterized protein</fullName>
    </submittedName>
</protein>
<sequence length="39" mass="4586">MVESTGVSKVVIHLEIFHQRAIMTVDFTNFTMFCIHQKF</sequence>
<gene>
    <name evidence="1" type="ORF">M125_0430</name>
</gene>
<dbReference type="EMBL" id="JGDB01000012">
    <property type="protein sequence ID" value="EXY92778.1"/>
    <property type="molecule type" value="Genomic_DNA"/>
</dbReference>
<evidence type="ECO:0000313" key="2">
    <source>
        <dbReference type="Proteomes" id="UP000020773"/>
    </source>
</evidence>
<accession>A0A015W3G4</accession>
<evidence type="ECO:0000313" key="1">
    <source>
        <dbReference type="EMBL" id="EXY92778.1"/>
    </source>
</evidence>
<proteinExistence type="predicted"/>